<dbReference type="InterPro" id="IPR003649">
    <property type="entry name" value="Bbox_C"/>
</dbReference>
<organism evidence="30 31">
    <name type="scientific">Oncorhynchus tshawytscha</name>
    <name type="common">Chinook salmon</name>
    <name type="synonym">Salmo tshawytscha</name>
    <dbReference type="NCBI Taxonomy" id="74940"/>
    <lineage>
        <taxon>Eukaryota</taxon>
        <taxon>Metazoa</taxon>
        <taxon>Chordata</taxon>
        <taxon>Craniata</taxon>
        <taxon>Vertebrata</taxon>
        <taxon>Euteleostomi</taxon>
        <taxon>Actinopterygii</taxon>
        <taxon>Neopterygii</taxon>
        <taxon>Teleostei</taxon>
        <taxon>Protacanthopterygii</taxon>
        <taxon>Salmoniformes</taxon>
        <taxon>Salmonidae</taxon>
        <taxon>Salmoninae</taxon>
        <taxon>Oncorhynchus</taxon>
    </lineage>
</organism>
<evidence type="ECO:0000256" key="15">
    <source>
        <dbReference type="ARBA" id="ARBA00022843"/>
    </source>
</evidence>
<comment type="pathway">
    <text evidence="5">Protein modification; protein ubiquitination.</text>
</comment>
<dbReference type="SMART" id="SM00336">
    <property type="entry name" value="BBOX"/>
    <property type="match status" value="2"/>
</dbReference>
<dbReference type="FunFam" id="1.20.5.170:FF:000017">
    <property type="entry name" value="Putative E3 ubiquitin-protein ligase TRIM9"/>
    <property type="match status" value="1"/>
</dbReference>
<dbReference type="GeneTree" id="ENSGT00940000154071"/>
<evidence type="ECO:0000256" key="2">
    <source>
        <dbReference type="ARBA" id="ARBA00004234"/>
    </source>
</evidence>
<evidence type="ECO:0000256" key="20">
    <source>
        <dbReference type="ARBA" id="ARBA00023329"/>
    </source>
</evidence>
<keyword evidence="31" id="KW-1185">Reference proteome</keyword>
<keyword evidence="7" id="KW-0963">Cytoplasm</keyword>
<evidence type="ECO:0000256" key="8">
    <source>
        <dbReference type="ARBA" id="ARBA00022553"/>
    </source>
</evidence>
<evidence type="ECO:0000259" key="26">
    <source>
        <dbReference type="PROSITE" id="PS50119"/>
    </source>
</evidence>
<dbReference type="SUPFAM" id="SSF49265">
    <property type="entry name" value="Fibronectin type III"/>
    <property type="match status" value="1"/>
</dbReference>
<evidence type="ECO:0000259" key="28">
    <source>
        <dbReference type="PROSITE" id="PS50853"/>
    </source>
</evidence>
<dbReference type="SUPFAM" id="SSF57845">
    <property type="entry name" value="B-box zinc-binding domain"/>
    <property type="match status" value="1"/>
</dbReference>
<dbReference type="SMART" id="SM00502">
    <property type="entry name" value="BBC"/>
    <property type="match status" value="1"/>
</dbReference>
<accession>A0AAZ3S8X6</accession>
<dbReference type="Gene3D" id="2.60.120.920">
    <property type="match status" value="1"/>
</dbReference>
<evidence type="ECO:0000313" key="31">
    <source>
        <dbReference type="Proteomes" id="UP000694402"/>
    </source>
</evidence>
<dbReference type="InterPro" id="IPR017907">
    <property type="entry name" value="Znf_RING_CS"/>
</dbReference>
<dbReference type="Pfam" id="PF13445">
    <property type="entry name" value="zf-RING_UBOX"/>
    <property type="match status" value="1"/>
</dbReference>
<dbReference type="PROSITE" id="PS50188">
    <property type="entry name" value="B302_SPRY"/>
    <property type="match status" value="1"/>
</dbReference>
<evidence type="ECO:0000256" key="13">
    <source>
        <dbReference type="ARBA" id="ARBA00022786"/>
    </source>
</evidence>
<reference evidence="30" key="3">
    <citation type="submission" date="2025-09" db="UniProtKB">
        <authorList>
            <consortium name="Ensembl"/>
        </authorList>
    </citation>
    <scope>IDENTIFICATION</scope>
</reference>
<comment type="catalytic activity">
    <reaction evidence="1">
        <text>S-ubiquitinyl-[E2 ubiquitin-conjugating enzyme]-L-cysteine + [acceptor protein]-L-lysine = [E2 ubiquitin-conjugating enzyme]-L-cysteine + N(6)-ubiquitinyl-[acceptor protein]-L-lysine.</text>
        <dbReference type="EC" id="2.3.2.27"/>
    </reaction>
</comment>
<dbReference type="CDD" id="cd12889">
    <property type="entry name" value="SPRY_PRY_TRIM67_9"/>
    <property type="match status" value="1"/>
</dbReference>
<proteinExistence type="predicted"/>
<dbReference type="CDD" id="cd19843">
    <property type="entry name" value="Bbox1_TRIM9_C-I"/>
    <property type="match status" value="1"/>
</dbReference>
<dbReference type="Pfam" id="PF00041">
    <property type="entry name" value="fn3"/>
    <property type="match status" value="1"/>
</dbReference>
<reference evidence="31" key="1">
    <citation type="journal article" date="2018" name="PLoS ONE">
        <title>Chinook salmon (Oncorhynchus tshawytscha) genome and transcriptome.</title>
        <authorList>
            <person name="Christensen K.A."/>
            <person name="Leong J.S."/>
            <person name="Sakhrani D."/>
            <person name="Biagi C.A."/>
            <person name="Minkley D.R."/>
            <person name="Withler R.E."/>
            <person name="Rondeau E.B."/>
            <person name="Koop B.F."/>
            <person name="Devlin R.H."/>
        </authorList>
    </citation>
    <scope>NUCLEOTIDE SEQUENCE [LARGE SCALE GENOMIC DNA]</scope>
</reference>
<dbReference type="Gene3D" id="3.30.160.60">
    <property type="entry name" value="Classic Zinc Finger"/>
    <property type="match status" value="1"/>
</dbReference>
<evidence type="ECO:0000256" key="3">
    <source>
        <dbReference type="ARBA" id="ARBA00004245"/>
    </source>
</evidence>
<keyword evidence="8" id="KW-0597">Phosphoprotein</keyword>
<keyword evidence="10" id="KW-0479">Metal-binding</keyword>
<dbReference type="InterPro" id="IPR000315">
    <property type="entry name" value="Znf_B-box"/>
</dbReference>
<dbReference type="InterPro" id="IPR001870">
    <property type="entry name" value="B30.2/SPRY"/>
</dbReference>
<keyword evidence="20" id="KW-0968">Cytoplasmic vesicle</keyword>
<dbReference type="Pfam" id="PF22586">
    <property type="entry name" value="ANCHR-like_BBOX"/>
    <property type="match status" value="1"/>
</dbReference>
<evidence type="ECO:0000256" key="11">
    <source>
        <dbReference type="ARBA" id="ARBA00022737"/>
    </source>
</evidence>
<dbReference type="PROSITE" id="PS50119">
    <property type="entry name" value="ZF_BBOX"/>
    <property type="match status" value="2"/>
</dbReference>
<evidence type="ECO:0000259" key="27">
    <source>
        <dbReference type="PROSITE" id="PS50188"/>
    </source>
</evidence>
<dbReference type="Pfam" id="PF00622">
    <property type="entry name" value="SPRY"/>
    <property type="match status" value="1"/>
</dbReference>
<evidence type="ECO:0000256" key="17">
    <source>
        <dbReference type="ARBA" id="ARBA00023054"/>
    </source>
</evidence>
<dbReference type="InterPro" id="IPR050617">
    <property type="entry name" value="E3_ligase_FN3/SPRY"/>
</dbReference>
<dbReference type="InterPro" id="IPR001841">
    <property type="entry name" value="Znf_RING"/>
</dbReference>
<evidence type="ECO:0000256" key="6">
    <source>
        <dbReference type="ARBA" id="ARBA00012483"/>
    </source>
</evidence>
<evidence type="ECO:0000256" key="19">
    <source>
        <dbReference type="ARBA" id="ARBA00023273"/>
    </source>
</evidence>
<feature type="domain" description="Fibronectin type-III" evidence="28">
    <location>
        <begin position="441"/>
        <end position="536"/>
    </location>
</feature>
<evidence type="ECO:0000256" key="16">
    <source>
        <dbReference type="ARBA" id="ARBA00023018"/>
    </source>
</evidence>
<dbReference type="Gene3D" id="3.30.40.10">
    <property type="entry name" value="Zinc/RING finger domain, C3HC4 (zinc finger)"/>
    <property type="match status" value="1"/>
</dbReference>
<dbReference type="PANTHER" id="PTHR24099:SF13">
    <property type="entry name" value="E3 UBIQUITIN-PROTEIN LIGASE TRIM9"/>
    <property type="match status" value="1"/>
</dbReference>
<dbReference type="CDD" id="cd16755">
    <property type="entry name" value="RING-HC_TRIM9"/>
    <property type="match status" value="1"/>
</dbReference>
<keyword evidence="15" id="KW-0832">Ubl conjugation</keyword>
<dbReference type="Pfam" id="PF00643">
    <property type="entry name" value="zf-B_box"/>
    <property type="match status" value="1"/>
</dbReference>
<dbReference type="InterPro" id="IPR036116">
    <property type="entry name" value="FN3_sf"/>
</dbReference>
<evidence type="ECO:0000256" key="22">
    <source>
        <dbReference type="ARBA" id="ARBA00074095"/>
    </source>
</evidence>
<keyword evidence="12 25" id="KW-0863">Zinc-finger</keyword>
<dbReference type="Ensembl" id="ENSOTST00005169118.1">
    <property type="protein sequence ID" value="ENSOTSP00005149566.1"/>
    <property type="gene ID" value="ENSOTSG00005035539.2"/>
</dbReference>
<dbReference type="InterPro" id="IPR017903">
    <property type="entry name" value="COS_domain"/>
</dbReference>
<dbReference type="SMART" id="SM00449">
    <property type="entry name" value="SPRY"/>
    <property type="match status" value="1"/>
</dbReference>
<evidence type="ECO:0000256" key="9">
    <source>
        <dbReference type="ARBA" id="ARBA00022679"/>
    </source>
</evidence>
<dbReference type="EC" id="2.3.2.27" evidence="6"/>
<feature type="domain" description="B30.2/SPRY" evidence="27">
    <location>
        <begin position="568"/>
        <end position="749"/>
    </location>
</feature>
<keyword evidence="11" id="KW-0677">Repeat</keyword>
<sequence>MDEMEEELKCPVCGSFFREPILLPCSHNICLACARNILVQTPDAESPQSSRASGSGLSDYDYLDLDKMSLYSEADSGYGSYGGFVSAPTTPCQKSPNGVRVFPPAVPQPPAQHHLLGHQGSLPPIPRNSCITCPQCHRSLNLDERGLRGFAKNRVLEGVVDRYQQSKAAALKCQLCEKSPKEATVMCEQCDVFYCDPCRLRCHPPRGPLAKHRLVPPAHGRVSRRTSPRKISTCTEHELENLSMYCVQCKMPVCYQCLEEGKHGTHEVKALGAMWKLHKGQLSQALNILSDRATEAKEFLVQLRNMVQHIQENGVEFEACLVAQCDALIDALNRRKAQLLTRVNKEHEHKLKVVRDQISHCTVKLRQTTGLMEYCVEVIKENDPSGFLQISDALIRRVHMTEGQWGKGTLTPRMTSDFDLTLDSGPLLQTIHQLDFVQMKVPAAPMLQLEECCTINNSATLSWKQPPLSTIAVDGYILELDDGNGGQYREVYVGTETICTVDGLHYNSTYMSRVKAFNTSGVGQYSKILAMQTSESKPYLSPLYRAYVSSLISSVRCFHHADGSLWWENLKVNLFICLCVCLLLVVAWFTFDPASAHPDIILSNDNLTVTCNSYDDRVVMGNSGFSRGVHYWEITVDRYDNHPDPAFGVARGDVLKDVMLGKDDRAWAMYVDNNRSWFMHNNSHTNRTDGGVSKGATVGVLLDFTRRVLIFLINDEQQGPVAFEGIEGLYYPAISLNRNVQVTYKQHRNNVIKQRYSSNVETTL</sequence>
<dbReference type="FunFam" id="3.30.160.60:FF:000329">
    <property type="entry name" value="E3 ubiquitin-protein ligase TRIM9 isoform X2"/>
    <property type="match status" value="1"/>
</dbReference>
<dbReference type="SUPFAM" id="SSF49899">
    <property type="entry name" value="Concanavalin A-like lectins/glucanases"/>
    <property type="match status" value="1"/>
</dbReference>
<dbReference type="InterPro" id="IPR013783">
    <property type="entry name" value="Ig-like_fold"/>
</dbReference>
<dbReference type="CDD" id="cd00063">
    <property type="entry name" value="FN3"/>
    <property type="match status" value="1"/>
</dbReference>
<evidence type="ECO:0000256" key="23">
    <source>
        <dbReference type="ARBA" id="ARBA00079716"/>
    </source>
</evidence>
<evidence type="ECO:0000256" key="18">
    <source>
        <dbReference type="ARBA" id="ARBA00023212"/>
    </source>
</evidence>
<evidence type="ECO:0000256" key="7">
    <source>
        <dbReference type="ARBA" id="ARBA00022490"/>
    </source>
</evidence>
<dbReference type="PROSITE" id="PS50853">
    <property type="entry name" value="FN3"/>
    <property type="match status" value="1"/>
</dbReference>
<dbReference type="GO" id="GO:0030425">
    <property type="term" value="C:dendrite"/>
    <property type="evidence" value="ECO:0007669"/>
    <property type="project" value="UniProtKB-SubCell"/>
</dbReference>
<evidence type="ECO:0000313" key="30">
    <source>
        <dbReference type="Ensembl" id="ENSOTSP00005149566.1"/>
    </source>
</evidence>
<dbReference type="FunFam" id="2.60.40.10:FF:000178">
    <property type="entry name" value="E3 ubiquitin-protein ligase TRIM9 isoform X1"/>
    <property type="match status" value="1"/>
</dbReference>
<dbReference type="SUPFAM" id="SSF57850">
    <property type="entry name" value="RING/U-box"/>
    <property type="match status" value="1"/>
</dbReference>
<dbReference type="InterPro" id="IPR013320">
    <property type="entry name" value="ConA-like_dom_sf"/>
</dbReference>
<keyword evidence="19" id="KW-0966">Cell projection</keyword>
<dbReference type="SMART" id="SM00060">
    <property type="entry name" value="FN3"/>
    <property type="match status" value="1"/>
</dbReference>
<evidence type="ECO:0000256" key="24">
    <source>
        <dbReference type="ARBA" id="ARBA00083989"/>
    </source>
</evidence>
<keyword evidence="13" id="KW-0833">Ubl conjugation pathway</keyword>
<dbReference type="InterPro" id="IPR027370">
    <property type="entry name" value="Znf-RING_euk"/>
</dbReference>
<feature type="domain" description="B box-type" evidence="26">
    <location>
        <begin position="229"/>
        <end position="271"/>
    </location>
</feature>
<dbReference type="GO" id="GO:0008021">
    <property type="term" value="C:synaptic vesicle"/>
    <property type="evidence" value="ECO:0007669"/>
    <property type="project" value="UniProtKB-SubCell"/>
</dbReference>
<evidence type="ECO:0000259" key="29">
    <source>
        <dbReference type="PROSITE" id="PS51262"/>
    </source>
</evidence>
<evidence type="ECO:0000256" key="1">
    <source>
        <dbReference type="ARBA" id="ARBA00000900"/>
    </source>
</evidence>
<reference evidence="30" key="2">
    <citation type="submission" date="2025-08" db="UniProtKB">
        <authorList>
            <consortium name="Ensembl"/>
        </authorList>
    </citation>
    <scope>IDENTIFICATION</scope>
</reference>
<comment type="subunit">
    <text evidence="21">Interacts with SNAP25.</text>
</comment>
<dbReference type="InterPro" id="IPR043136">
    <property type="entry name" value="B30.2/SPRY_sf"/>
</dbReference>
<evidence type="ECO:0000256" key="14">
    <source>
        <dbReference type="ARBA" id="ARBA00022833"/>
    </source>
</evidence>
<gene>
    <name evidence="30" type="primary">TRIM9</name>
</gene>
<keyword evidence="9" id="KW-0808">Transferase</keyword>
<dbReference type="PROSITE" id="PS00518">
    <property type="entry name" value="ZF_RING_1"/>
    <property type="match status" value="1"/>
</dbReference>
<dbReference type="SMART" id="SM00184">
    <property type="entry name" value="RING"/>
    <property type="match status" value="1"/>
</dbReference>
<dbReference type="InterPro" id="IPR003877">
    <property type="entry name" value="SPRY_dom"/>
</dbReference>
<comment type="subcellular location">
    <subcellularLocation>
        <location evidence="4">Cell projection</location>
        <location evidence="4">Dendrite</location>
    </subcellularLocation>
    <subcellularLocation>
        <location evidence="3">Cytoplasm</location>
        <location evidence="3">Cytoskeleton</location>
    </subcellularLocation>
    <subcellularLocation>
        <location evidence="2">Cytoplasmic vesicle</location>
        <location evidence="2">Secretory vesicle</location>
        <location evidence="2">Synaptic vesicle</location>
    </subcellularLocation>
</comment>
<dbReference type="GO" id="GO:0061630">
    <property type="term" value="F:ubiquitin protein ligase activity"/>
    <property type="evidence" value="ECO:0007669"/>
    <property type="project" value="UniProtKB-EC"/>
</dbReference>
<dbReference type="GO" id="GO:0005856">
    <property type="term" value="C:cytoskeleton"/>
    <property type="evidence" value="ECO:0007669"/>
    <property type="project" value="UniProtKB-SubCell"/>
</dbReference>
<evidence type="ECO:0000256" key="5">
    <source>
        <dbReference type="ARBA" id="ARBA00004906"/>
    </source>
</evidence>
<dbReference type="FunFam" id="3.30.40.10:FF:000168">
    <property type="entry name" value="E3 ubiquitin-protein ligase TRIM9 isoform X1"/>
    <property type="match status" value="1"/>
</dbReference>
<protein>
    <recommendedName>
        <fullName evidence="22">E3 ubiquitin-protein ligase TRIM9</fullName>
        <ecNumber evidence="6">2.3.2.27</ecNumber>
    </recommendedName>
    <alternativeName>
        <fullName evidence="24">RING-type E3 ubiquitin transferase TRIM9</fullName>
    </alternativeName>
    <alternativeName>
        <fullName evidence="23">Tripartite motif-containing protein 9</fullName>
    </alternativeName>
</protein>
<keyword evidence="17" id="KW-0175">Coiled coil</keyword>
<feature type="domain" description="B box-type" evidence="26">
    <location>
        <begin position="168"/>
        <end position="217"/>
    </location>
</feature>
<dbReference type="Proteomes" id="UP000694402">
    <property type="component" value="Unassembled WGS sequence"/>
</dbReference>
<dbReference type="InterPro" id="IPR013083">
    <property type="entry name" value="Znf_RING/FYVE/PHD"/>
</dbReference>
<dbReference type="Gene3D" id="4.10.830.40">
    <property type="match status" value="1"/>
</dbReference>
<evidence type="ECO:0000256" key="4">
    <source>
        <dbReference type="ARBA" id="ARBA00004279"/>
    </source>
</evidence>
<name>A0AAZ3S8X6_ONCTS</name>
<evidence type="ECO:0000256" key="12">
    <source>
        <dbReference type="ARBA" id="ARBA00022771"/>
    </source>
</evidence>
<keyword evidence="16" id="KW-0770">Synapse</keyword>
<dbReference type="GO" id="GO:0008270">
    <property type="term" value="F:zinc ion binding"/>
    <property type="evidence" value="ECO:0007669"/>
    <property type="project" value="UniProtKB-KW"/>
</dbReference>
<keyword evidence="14" id="KW-0862">Zinc</keyword>
<dbReference type="InterPro" id="IPR003961">
    <property type="entry name" value="FN3_dom"/>
</dbReference>
<keyword evidence="18" id="KW-0206">Cytoskeleton</keyword>
<evidence type="ECO:0000256" key="10">
    <source>
        <dbReference type="ARBA" id="ARBA00022723"/>
    </source>
</evidence>
<dbReference type="FunFam" id="2.60.120.920:FF:000009">
    <property type="entry name" value="E3 ubiquitin-protein ligase TRIM9 isoform X1"/>
    <property type="match status" value="1"/>
</dbReference>
<dbReference type="Gene3D" id="1.20.5.170">
    <property type="match status" value="1"/>
</dbReference>
<dbReference type="PANTHER" id="PTHR24099">
    <property type="entry name" value="E3 UBIQUITIN-PROTEIN LIGASE TRIM36-RELATED"/>
    <property type="match status" value="1"/>
</dbReference>
<dbReference type="FunFam" id="4.10.830.40:FF:000001">
    <property type="entry name" value="E3 ubiquitin-protein ligase TRIM9 isoform X1"/>
    <property type="match status" value="1"/>
</dbReference>
<dbReference type="InterPro" id="IPR049582">
    <property type="entry name" value="TRIM9_Bbox1"/>
</dbReference>
<dbReference type="Gene3D" id="2.60.40.10">
    <property type="entry name" value="Immunoglobulins"/>
    <property type="match status" value="1"/>
</dbReference>
<evidence type="ECO:0000256" key="25">
    <source>
        <dbReference type="PROSITE-ProRule" id="PRU00024"/>
    </source>
</evidence>
<evidence type="ECO:0000256" key="21">
    <source>
        <dbReference type="ARBA" id="ARBA00061782"/>
    </source>
</evidence>
<dbReference type="PROSITE" id="PS51262">
    <property type="entry name" value="COS"/>
    <property type="match status" value="1"/>
</dbReference>
<dbReference type="AlphaFoldDB" id="A0AAZ3S8X6"/>
<feature type="domain" description="COS" evidence="29">
    <location>
        <begin position="379"/>
        <end position="437"/>
    </location>
</feature>